<organism evidence="2 3">
    <name type="scientific">Xaviernesmea rhizosphaerae</name>
    <dbReference type="NCBI Taxonomy" id="1672749"/>
    <lineage>
        <taxon>Bacteria</taxon>
        <taxon>Pseudomonadati</taxon>
        <taxon>Pseudomonadota</taxon>
        <taxon>Alphaproteobacteria</taxon>
        <taxon>Hyphomicrobiales</taxon>
        <taxon>Rhizobiaceae</taxon>
        <taxon>Rhizobium/Agrobacterium group</taxon>
        <taxon>Xaviernesmea</taxon>
    </lineage>
</organism>
<dbReference type="EMBL" id="MKIO01000047">
    <property type="protein sequence ID" value="OLP52709.1"/>
    <property type="molecule type" value="Genomic_DNA"/>
</dbReference>
<comment type="caution">
    <text evidence="2">The sequence shown here is derived from an EMBL/GenBank/DDBJ whole genome shotgun (WGS) entry which is preliminary data.</text>
</comment>
<dbReference type="FunFam" id="3.30.70.270:FF:000001">
    <property type="entry name" value="Diguanylate cyclase domain protein"/>
    <property type="match status" value="1"/>
</dbReference>
<dbReference type="InterPro" id="IPR028082">
    <property type="entry name" value="Peripla_BP_I"/>
</dbReference>
<dbReference type="RefSeq" id="WP_075637257.1">
    <property type="nucleotide sequence ID" value="NZ_MKIO01000047.1"/>
</dbReference>
<dbReference type="InterPro" id="IPR029787">
    <property type="entry name" value="Nucleotide_cyclase"/>
</dbReference>
<dbReference type="CDD" id="cd06355">
    <property type="entry name" value="PBP1_FmdD-like"/>
    <property type="match status" value="1"/>
</dbReference>
<dbReference type="PROSITE" id="PS51257">
    <property type="entry name" value="PROKAR_LIPOPROTEIN"/>
    <property type="match status" value="1"/>
</dbReference>
<evidence type="ECO:0000313" key="2">
    <source>
        <dbReference type="EMBL" id="OLP52709.1"/>
    </source>
</evidence>
<dbReference type="Gene3D" id="3.40.50.2300">
    <property type="match status" value="2"/>
</dbReference>
<dbReference type="InterPro" id="IPR017777">
    <property type="entry name" value="ABC_urea-bd_UrtA"/>
</dbReference>
<dbReference type="InterPro" id="IPR000160">
    <property type="entry name" value="GGDEF_dom"/>
</dbReference>
<dbReference type="PANTHER" id="PTHR47628:SF1">
    <property type="entry name" value="ALIPHATIC AMIDASE EXPRESSION-REGULATING PROTEIN"/>
    <property type="match status" value="1"/>
</dbReference>
<dbReference type="SUPFAM" id="SSF53822">
    <property type="entry name" value="Periplasmic binding protein-like I"/>
    <property type="match status" value="1"/>
</dbReference>
<dbReference type="GO" id="GO:0003824">
    <property type="term" value="F:catalytic activity"/>
    <property type="evidence" value="ECO:0007669"/>
    <property type="project" value="UniProtKB-ARBA"/>
</dbReference>
<dbReference type="PANTHER" id="PTHR47628">
    <property type="match status" value="1"/>
</dbReference>
<dbReference type="InterPro" id="IPR043128">
    <property type="entry name" value="Rev_trsase/Diguanyl_cyclase"/>
</dbReference>
<dbReference type="CDD" id="cd01949">
    <property type="entry name" value="GGDEF"/>
    <property type="match status" value="1"/>
</dbReference>
<proteinExistence type="predicted"/>
<dbReference type="AlphaFoldDB" id="A0A1Q9ACT6"/>
<sequence>MFGQRIVKVGVLHSTTGTMACNEAPLVDMLRIEIDKANEAGGLLGCRIVPVMLDPGSDWLLYGQHARTMIRDHGVAAIFGCWTSTSRKAVLPVVEEEDCLLFYPLDYEGEEQSPNIFYLGGTPNQKLFPALEYFLSAPGGAFNRFFMIGMDDNYPRAINRMMRAFLDAKGLSTAQMPERYVPFSHRDWQQEIEAIAAFRERGRGVIVSTILGDANARFYSALQAANFDMQDLPVLALSLNELDLTTLGSSATSGLHACWNYFMAHRTPENRAFLEDWNRATGGGKRVYDAMVATRTGFRMWLRAAAGAGTTRTAAVRQYMLGRTEQGLDGETITMGINHHVDMGMSIGRANAAGSFDIVWQSVRPLRGNPWAAEHIISETKAVTAQRELLDALPTPLIVIDETGLLRYRSASTDDYFGKDIAPDYLDALRQAAGDAAAEGLDGDTPVAEIVVRTPSGDLHNLTVASRRIVFAGVPSQLLSLADVTYIRRIEATLRLMNADLEHLATTDGLTGLFNRRYFMEKLAEHIALCQAENRQAGVLLIDLDHFKSINDGFGHAVGDTALVETAHRLSRERGEQDLIARVGGEEFGVILSARTSEETEQAAERLRAAVAAVRLQAGGATIALSCSVGMTMCGMAGDSPEAALRRADDALYAAKRDGRNRVVFSRSA</sequence>
<dbReference type="SMART" id="SM00267">
    <property type="entry name" value="GGDEF"/>
    <property type="match status" value="1"/>
</dbReference>
<dbReference type="SUPFAM" id="SSF55073">
    <property type="entry name" value="Nucleotide cyclase"/>
    <property type="match status" value="1"/>
</dbReference>
<dbReference type="Pfam" id="PF13433">
    <property type="entry name" value="Peripla_BP_5"/>
    <property type="match status" value="1"/>
</dbReference>
<dbReference type="STRING" id="1672749.BJF92_15005"/>
<dbReference type="Proteomes" id="UP000186143">
    <property type="component" value="Unassembled WGS sequence"/>
</dbReference>
<evidence type="ECO:0000313" key="3">
    <source>
        <dbReference type="Proteomes" id="UP000186143"/>
    </source>
</evidence>
<feature type="domain" description="GGDEF" evidence="1">
    <location>
        <begin position="535"/>
        <end position="668"/>
    </location>
</feature>
<accession>A0A1Q9ACT6</accession>
<gene>
    <name evidence="2" type="ORF">BJF92_15005</name>
</gene>
<evidence type="ECO:0000259" key="1">
    <source>
        <dbReference type="PROSITE" id="PS50887"/>
    </source>
</evidence>
<reference evidence="2 3" key="1">
    <citation type="submission" date="2016-09" db="EMBL/GenBank/DDBJ databases">
        <title>Rhizobium sp. nov., a novel species isolated from the rice rhizosphere.</title>
        <authorList>
            <person name="Zhao J."/>
            <person name="Zhang X."/>
        </authorList>
    </citation>
    <scope>NUCLEOTIDE SEQUENCE [LARGE SCALE GENOMIC DNA]</scope>
    <source>
        <strain evidence="2 3">MH17</strain>
    </source>
</reference>
<dbReference type="Pfam" id="PF00990">
    <property type="entry name" value="GGDEF"/>
    <property type="match status" value="1"/>
</dbReference>
<dbReference type="PROSITE" id="PS50887">
    <property type="entry name" value="GGDEF"/>
    <property type="match status" value="1"/>
</dbReference>
<name>A0A1Q9ACT6_9HYPH</name>
<protein>
    <recommendedName>
        <fullName evidence="1">GGDEF domain-containing protein</fullName>
    </recommendedName>
</protein>
<dbReference type="Gene3D" id="3.30.70.270">
    <property type="match status" value="1"/>
</dbReference>
<dbReference type="NCBIfam" id="TIGR00254">
    <property type="entry name" value="GGDEF"/>
    <property type="match status" value="1"/>
</dbReference>